<organism evidence="1 2">
    <name type="scientific">Pseudomonas taiwanensis SJ9</name>
    <dbReference type="NCBI Taxonomy" id="1388762"/>
    <lineage>
        <taxon>Bacteria</taxon>
        <taxon>Pseudomonadati</taxon>
        <taxon>Pseudomonadota</taxon>
        <taxon>Gammaproteobacteria</taxon>
        <taxon>Pseudomonadales</taxon>
        <taxon>Pseudomonadaceae</taxon>
        <taxon>Pseudomonas</taxon>
    </lineage>
</organism>
<gene>
    <name evidence="1" type="ORF">O164_13450</name>
</gene>
<dbReference type="GeneID" id="72419454"/>
<accession>V7DA58</accession>
<evidence type="ECO:0000313" key="1">
    <source>
        <dbReference type="EMBL" id="ESW39227.1"/>
    </source>
</evidence>
<evidence type="ECO:0000313" key="2">
    <source>
        <dbReference type="Proteomes" id="UP000018511"/>
    </source>
</evidence>
<name>V7DA58_9PSED</name>
<protein>
    <submittedName>
        <fullName evidence="1">Uncharacterized protein</fullName>
    </submittedName>
</protein>
<dbReference type="RefSeq" id="WP_023661702.1">
    <property type="nucleotide sequence ID" value="NZ_AXUP01000166.1"/>
</dbReference>
<dbReference type="EMBL" id="AXUP01000166">
    <property type="protein sequence ID" value="ESW39227.1"/>
    <property type="molecule type" value="Genomic_DNA"/>
</dbReference>
<reference evidence="1 2" key="1">
    <citation type="submission" date="2013-10" db="EMBL/GenBank/DDBJ databases">
        <title>Whole Genome Shotgun Sequence of Pseudomonas taiwanensis SJ9.</title>
        <authorList>
            <person name="Hong S.-J."/>
            <person name="Shin J.-H."/>
        </authorList>
    </citation>
    <scope>NUCLEOTIDE SEQUENCE [LARGE SCALE GENOMIC DNA]</scope>
    <source>
        <strain evidence="1 2">SJ9</strain>
    </source>
</reference>
<dbReference type="Proteomes" id="UP000018511">
    <property type="component" value="Unassembled WGS sequence"/>
</dbReference>
<sequence length="268" mass="30905">MTPWQLRILQAILKPKLLVLRALGALGGQRMERNLAIEQLLVDDILTELSGSTAMRLTLSDTDQPLSILIEEKGRAPETRRLDGYLDLAVLMAFQLAYRQDRYEYVRPDYYEAALRAKSEQDFRTVYQDIKRESWLRDIRDMIVSGLIVLEGFRLSGDTLSIVSNMLFGDFKRASEQAFVPQLGLIEKCKLLGIDQVLYSREVLEGLVPLVRRVINYKYPAIYTLLHYCESQTDFKCLCRGDLGFLKHKMDRFTDHEMETVLAMELGL</sequence>
<comment type="caution">
    <text evidence="1">The sequence shown here is derived from an EMBL/GenBank/DDBJ whole genome shotgun (WGS) entry which is preliminary data.</text>
</comment>
<proteinExistence type="predicted"/>
<dbReference type="AlphaFoldDB" id="V7DA58"/>